<sequence>MLKKFFYIFINIEFYRIIIVVLLEGNNYGCMPIFCWDIDISFDMRIEERVGLYGGYYYGFVGVHNYSELCQSSIQGLNLEQRQFKYYM</sequence>
<comment type="caution">
    <text evidence="1">The sequence shown here is derived from an EMBL/GenBank/DDBJ whole genome shotgun (WGS) entry which is preliminary data.</text>
</comment>
<protein>
    <submittedName>
        <fullName evidence="1">Uncharacterized protein</fullName>
    </submittedName>
</protein>
<gene>
    <name evidence="1" type="ORF">DK869_04890</name>
</gene>
<organism evidence="1 2">
    <name type="scientific">Commensalibacter melissae</name>
    <dbReference type="NCBI Taxonomy" id="2070537"/>
    <lineage>
        <taxon>Bacteria</taxon>
        <taxon>Pseudomonadati</taxon>
        <taxon>Pseudomonadota</taxon>
        <taxon>Alphaproteobacteria</taxon>
        <taxon>Acetobacterales</taxon>
        <taxon>Acetobacteraceae</taxon>
    </lineage>
</organism>
<dbReference type="AlphaFoldDB" id="A0A318N1X1"/>
<evidence type="ECO:0000313" key="2">
    <source>
        <dbReference type="Proteomes" id="UP000247565"/>
    </source>
</evidence>
<dbReference type="EMBL" id="QGLT01000002">
    <property type="protein sequence ID" value="PXZ00734.1"/>
    <property type="molecule type" value="Genomic_DNA"/>
</dbReference>
<keyword evidence="2" id="KW-1185">Reference proteome</keyword>
<dbReference type="Proteomes" id="UP000247565">
    <property type="component" value="Unassembled WGS sequence"/>
</dbReference>
<evidence type="ECO:0000313" key="1">
    <source>
        <dbReference type="EMBL" id="PXZ00734.1"/>
    </source>
</evidence>
<reference evidence="1 2" key="1">
    <citation type="submission" date="2018-05" db="EMBL/GenBank/DDBJ databases">
        <title>Reference genomes for bee gut microbiota database.</title>
        <authorList>
            <person name="Ellegaard K.M."/>
        </authorList>
    </citation>
    <scope>NUCLEOTIDE SEQUENCE [LARGE SCALE GENOMIC DNA]</scope>
    <source>
        <strain evidence="1 2">ESL0284</strain>
    </source>
</reference>
<accession>A0A318N1X1</accession>
<name>A0A318N1X1_9PROT</name>
<proteinExistence type="predicted"/>